<comment type="caution">
    <text evidence="4">The sequence shown here is derived from an EMBL/GenBank/DDBJ whole genome shotgun (WGS) entry which is preliminary data.</text>
</comment>
<keyword evidence="3" id="KW-0029">Amino-acid transport</keyword>
<dbReference type="InterPro" id="IPR052156">
    <property type="entry name" value="BCAA_Transport_ATP-bd_LivF"/>
</dbReference>
<dbReference type="GO" id="GO:0005524">
    <property type="term" value="F:ATP binding"/>
    <property type="evidence" value="ECO:0007669"/>
    <property type="project" value="UniProtKB-KW"/>
</dbReference>
<dbReference type="PANTHER" id="PTHR43820">
    <property type="entry name" value="HIGH-AFFINITY BRANCHED-CHAIN AMINO ACID TRANSPORT ATP-BINDING PROTEIN LIVF"/>
    <property type="match status" value="1"/>
</dbReference>
<evidence type="ECO:0000256" key="1">
    <source>
        <dbReference type="ARBA" id="ARBA00005417"/>
    </source>
</evidence>
<dbReference type="PANTHER" id="PTHR43820:SF4">
    <property type="entry name" value="HIGH-AFFINITY BRANCHED-CHAIN AMINO ACID TRANSPORT ATP-BINDING PROTEIN LIVF"/>
    <property type="match status" value="1"/>
</dbReference>
<dbReference type="Proteomes" id="UP000248916">
    <property type="component" value="Unassembled WGS sequence"/>
</dbReference>
<dbReference type="EMBL" id="QKZL01000005">
    <property type="protein sequence ID" value="PZX16989.1"/>
    <property type="molecule type" value="Genomic_DNA"/>
</dbReference>
<accession>A0A2W7Q5J6</accession>
<keyword evidence="4" id="KW-0547">Nucleotide-binding</keyword>
<proteinExistence type="inferred from homology"/>
<dbReference type="InterPro" id="IPR027417">
    <property type="entry name" value="P-loop_NTPase"/>
</dbReference>
<dbReference type="Gene3D" id="3.40.50.300">
    <property type="entry name" value="P-loop containing nucleotide triphosphate hydrolases"/>
    <property type="match status" value="1"/>
</dbReference>
<keyword evidence="2" id="KW-0813">Transport</keyword>
<evidence type="ECO:0000313" key="5">
    <source>
        <dbReference type="Proteomes" id="UP000248916"/>
    </source>
</evidence>
<comment type="similarity">
    <text evidence="1">Belongs to the ABC transporter superfamily.</text>
</comment>
<keyword evidence="4" id="KW-0067">ATP-binding</keyword>
<dbReference type="SUPFAM" id="SSF52540">
    <property type="entry name" value="P-loop containing nucleoside triphosphate hydrolases"/>
    <property type="match status" value="1"/>
</dbReference>
<dbReference type="RefSeq" id="WP_111536782.1">
    <property type="nucleotide sequence ID" value="NZ_QKZL01000005.1"/>
</dbReference>
<dbReference type="GO" id="GO:0015658">
    <property type="term" value="F:branched-chain amino acid transmembrane transporter activity"/>
    <property type="evidence" value="ECO:0007669"/>
    <property type="project" value="TreeGrafter"/>
</dbReference>
<name>A0A2W7Q5J6_9RHOB</name>
<dbReference type="GO" id="GO:0015807">
    <property type="term" value="P:L-amino acid transport"/>
    <property type="evidence" value="ECO:0007669"/>
    <property type="project" value="TreeGrafter"/>
</dbReference>
<sequence>MPQPFSGSDEISPRDTKDVTVILVEQNVGEALAASDQAHVLDHGRIVRSWPAAELVDDPAIQKAYMG</sequence>
<dbReference type="AlphaFoldDB" id="A0A2W7Q5J6"/>
<gene>
    <name evidence="4" type="ORF">LX81_01619</name>
</gene>
<keyword evidence="5" id="KW-1185">Reference proteome</keyword>
<evidence type="ECO:0000256" key="2">
    <source>
        <dbReference type="ARBA" id="ARBA00022448"/>
    </source>
</evidence>
<reference evidence="4 5" key="1">
    <citation type="submission" date="2018-06" db="EMBL/GenBank/DDBJ databases">
        <title>Genomic Encyclopedia of Archaeal and Bacterial Type Strains, Phase II (KMG-II): from individual species to whole genera.</title>
        <authorList>
            <person name="Goeker M."/>
        </authorList>
    </citation>
    <scope>NUCLEOTIDE SEQUENCE [LARGE SCALE GENOMIC DNA]</scope>
    <source>
        <strain evidence="4 5">DSM 22009</strain>
    </source>
</reference>
<dbReference type="OrthoDB" id="9806149at2"/>
<evidence type="ECO:0000313" key="4">
    <source>
        <dbReference type="EMBL" id="PZX16989.1"/>
    </source>
</evidence>
<organism evidence="4 5">
    <name type="scientific">Palleronia aestuarii</name>
    <dbReference type="NCBI Taxonomy" id="568105"/>
    <lineage>
        <taxon>Bacteria</taxon>
        <taxon>Pseudomonadati</taxon>
        <taxon>Pseudomonadota</taxon>
        <taxon>Alphaproteobacteria</taxon>
        <taxon>Rhodobacterales</taxon>
        <taxon>Roseobacteraceae</taxon>
        <taxon>Palleronia</taxon>
    </lineage>
</organism>
<evidence type="ECO:0000256" key="3">
    <source>
        <dbReference type="ARBA" id="ARBA00022970"/>
    </source>
</evidence>
<protein>
    <submittedName>
        <fullName evidence="4">Branched-chain amino acid transport system ATP-binding protein</fullName>
    </submittedName>
</protein>